<organism evidence="1 2">
    <name type="scientific">Fodinibius sediminis</name>
    <dbReference type="NCBI Taxonomy" id="1214077"/>
    <lineage>
        <taxon>Bacteria</taxon>
        <taxon>Pseudomonadati</taxon>
        <taxon>Balneolota</taxon>
        <taxon>Balneolia</taxon>
        <taxon>Balneolales</taxon>
        <taxon>Balneolaceae</taxon>
        <taxon>Fodinibius</taxon>
    </lineage>
</organism>
<gene>
    <name evidence="1" type="ORF">SAMN06265218_11925</name>
</gene>
<sequence length="34" mass="4124">METYNFGKNMLNNFLLFNIPLRTTNFKENIIMQI</sequence>
<protein>
    <submittedName>
        <fullName evidence="1">Uncharacterized protein</fullName>
    </submittedName>
</protein>
<dbReference type="AlphaFoldDB" id="A0A521EUR9"/>
<proteinExistence type="predicted"/>
<keyword evidence="2" id="KW-1185">Reference proteome</keyword>
<accession>A0A521EUR9</accession>
<name>A0A521EUR9_9BACT</name>
<dbReference type="Proteomes" id="UP000317593">
    <property type="component" value="Unassembled WGS sequence"/>
</dbReference>
<evidence type="ECO:0000313" key="1">
    <source>
        <dbReference type="EMBL" id="SMO87645.1"/>
    </source>
</evidence>
<evidence type="ECO:0000313" key="2">
    <source>
        <dbReference type="Proteomes" id="UP000317593"/>
    </source>
</evidence>
<reference evidence="1 2" key="1">
    <citation type="submission" date="2017-05" db="EMBL/GenBank/DDBJ databases">
        <authorList>
            <person name="Varghese N."/>
            <person name="Submissions S."/>
        </authorList>
    </citation>
    <scope>NUCLEOTIDE SEQUENCE [LARGE SCALE GENOMIC DNA]</scope>
    <source>
        <strain evidence="1 2">DSM 21194</strain>
    </source>
</reference>
<dbReference type="EMBL" id="FXTH01000019">
    <property type="protein sequence ID" value="SMO87645.1"/>
    <property type="molecule type" value="Genomic_DNA"/>
</dbReference>